<keyword evidence="6" id="KW-1185">Reference proteome</keyword>
<feature type="region of interest" description="Disordered" evidence="4">
    <location>
        <begin position="1"/>
        <end position="43"/>
    </location>
</feature>
<evidence type="ECO:0000313" key="5">
    <source>
        <dbReference type="EMBL" id="GAU27664.1"/>
    </source>
</evidence>
<dbReference type="EMBL" id="DF973360">
    <property type="protein sequence ID" value="GAU27664.1"/>
    <property type="molecule type" value="Genomic_DNA"/>
</dbReference>
<feature type="compositionally biased region" description="Polar residues" evidence="4">
    <location>
        <begin position="8"/>
        <end position="18"/>
    </location>
</feature>
<dbReference type="GO" id="GO:0045893">
    <property type="term" value="P:positive regulation of DNA-templated transcription"/>
    <property type="evidence" value="ECO:0007669"/>
    <property type="project" value="TreeGrafter"/>
</dbReference>
<evidence type="ECO:0000256" key="3">
    <source>
        <dbReference type="ARBA" id="ARBA00023242"/>
    </source>
</evidence>
<evidence type="ECO:0000256" key="4">
    <source>
        <dbReference type="SAM" id="MobiDB-lite"/>
    </source>
</evidence>
<evidence type="ECO:0000313" key="6">
    <source>
        <dbReference type="Proteomes" id="UP000242715"/>
    </source>
</evidence>
<dbReference type="GO" id="GO:0003677">
    <property type="term" value="F:DNA binding"/>
    <property type="evidence" value="ECO:0007669"/>
    <property type="project" value="TreeGrafter"/>
</dbReference>
<organism evidence="5 6">
    <name type="scientific">Trifolium subterraneum</name>
    <name type="common">Subterranean clover</name>
    <dbReference type="NCBI Taxonomy" id="3900"/>
    <lineage>
        <taxon>Eukaryota</taxon>
        <taxon>Viridiplantae</taxon>
        <taxon>Streptophyta</taxon>
        <taxon>Embryophyta</taxon>
        <taxon>Tracheophyta</taxon>
        <taxon>Spermatophyta</taxon>
        <taxon>Magnoliopsida</taxon>
        <taxon>eudicotyledons</taxon>
        <taxon>Gunneridae</taxon>
        <taxon>Pentapetalae</taxon>
        <taxon>rosids</taxon>
        <taxon>fabids</taxon>
        <taxon>Fabales</taxon>
        <taxon>Fabaceae</taxon>
        <taxon>Papilionoideae</taxon>
        <taxon>50 kb inversion clade</taxon>
        <taxon>NPAAA clade</taxon>
        <taxon>Hologalegina</taxon>
        <taxon>IRL clade</taxon>
        <taxon>Trifolieae</taxon>
        <taxon>Trifolium</taxon>
    </lineage>
</organism>
<dbReference type="GO" id="GO:0005634">
    <property type="term" value="C:nucleus"/>
    <property type="evidence" value="ECO:0007669"/>
    <property type="project" value="TreeGrafter"/>
</dbReference>
<proteinExistence type="predicted"/>
<dbReference type="InterPro" id="IPR046347">
    <property type="entry name" value="bZIP_sf"/>
</dbReference>
<evidence type="ECO:0008006" key="7">
    <source>
        <dbReference type="Google" id="ProtNLM"/>
    </source>
</evidence>
<keyword evidence="1" id="KW-0805">Transcription regulation</keyword>
<accession>A0A2Z6M5F6</accession>
<dbReference type="SUPFAM" id="SSF57959">
    <property type="entry name" value="Leucine zipper domain"/>
    <property type="match status" value="1"/>
</dbReference>
<keyword evidence="2" id="KW-0804">Transcription</keyword>
<dbReference type="PANTHER" id="PTHR46391:SF13">
    <property type="entry name" value="ACTIVATOR OF SPOMIN LUC3"/>
    <property type="match status" value="1"/>
</dbReference>
<evidence type="ECO:0000256" key="2">
    <source>
        <dbReference type="ARBA" id="ARBA00023163"/>
    </source>
</evidence>
<dbReference type="OrthoDB" id="1436029at2759"/>
<dbReference type="GO" id="GO:0003700">
    <property type="term" value="F:DNA-binding transcription factor activity"/>
    <property type="evidence" value="ECO:0007669"/>
    <property type="project" value="InterPro"/>
</dbReference>
<keyword evidence="3" id="KW-0539">Nucleus</keyword>
<dbReference type="PANTHER" id="PTHR46391">
    <property type="entry name" value="BASIC LEUCINE ZIPPER 34"/>
    <property type="match status" value="1"/>
</dbReference>
<protein>
    <recommendedName>
        <fullName evidence="7">BZIP domain-containing protein</fullName>
    </recommendedName>
</protein>
<sequence>MEKEIVQQKEQPGPSKSNILRPFSTGPSAFRPRQPSLKSDLGKEEASNIIVNLGHVEKNQNNVGSATVGVDVDDQAQHKMDPKRLKRILAHRAAEKRSRTRKDEHMAHLERMQKYFQDTLSSLHSQIEGDKNKKWLLQIEHHQLELEIAVLHKKAILREVEIERNQAEVNRLMELKKKQG</sequence>
<dbReference type="AlphaFoldDB" id="A0A2Z6M5F6"/>
<name>A0A2Z6M5F6_TRISU</name>
<evidence type="ECO:0000256" key="1">
    <source>
        <dbReference type="ARBA" id="ARBA00023015"/>
    </source>
</evidence>
<dbReference type="Proteomes" id="UP000242715">
    <property type="component" value="Unassembled WGS sequence"/>
</dbReference>
<reference evidence="6" key="1">
    <citation type="journal article" date="2017" name="Front. Plant Sci.">
        <title>Climate Clever Clovers: New Paradigm to Reduce the Environmental Footprint of Ruminants by Breeding Low Methanogenic Forages Utilizing Haplotype Variation.</title>
        <authorList>
            <person name="Kaur P."/>
            <person name="Appels R."/>
            <person name="Bayer P.E."/>
            <person name="Keeble-Gagnere G."/>
            <person name="Wang J."/>
            <person name="Hirakawa H."/>
            <person name="Shirasawa K."/>
            <person name="Vercoe P."/>
            <person name="Stefanova K."/>
            <person name="Durmic Z."/>
            <person name="Nichols P."/>
            <person name="Revell C."/>
            <person name="Isobe S.N."/>
            <person name="Edwards D."/>
            <person name="Erskine W."/>
        </authorList>
    </citation>
    <scope>NUCLEOTIDE SEQUENCE [LARGE SCALE GENOMIC DNA]</scope>
    <source>
        <strain evidence="6">cv. Daliak</strain>
    </source>
</reference>
<dbReference type="InterPro" id="IPR052483">
    <property type="entry name" value="bZIP_transcription_regulators"/>
</dbReference>
<gene>
    <name evidence="5" type="ORF">TSUD_126100</name>
</gene>